<feature type="chain" id="PRO_5046118414" evidence="1">
    <location>
        <begin position="19"/>
        <end position="289"/>
    </location>
</feature>
<name>A0ABU3ZGQ6_9GAMM</name>
<evidence type="ECO:0000256" key="1">
    <source>
        <dbReference type="SAM" id="SignalP"/>
    </source>
</evidence>
<dbReference type="RefSeq" id="WP_317522006.1">
    <property type="nucleotide sequence ID" value="NZ_JAWJZI010000003.1"/>
</dbReference>
<dbReference type="InterPro" id="IPR014895">
    <property type="entry name" value="Alginate_lyase_2"/>
</dbReference>
<keyword evidence="4" id="KW-1185">Reference proteome</keyword>
<evidence type="ECO:0000259" key="2">
    <source>
        <dbReference type="Pfam" id="PF08787"/>
    </source>
</evidence>
<feature type="domain" description="Alginate lyase 2" evidence="2">
    <location>
        <begin position="21"/>
        <end position="285"/>
    </location>
</feature>
<dbReference type="Proteomes" id="UP001186452">
    <property type="component" value="Unassembled WGS sequence"/>
</dbReference>
<dbReference type="GO" id="GO:0016829">
    <property type="term" value="F:lyase activity"/>
    <property type="evidence" value="ECO:0007669"/>
    <property type="project" value="UniProtKB-KW"/>
</dbReference>
<dbReference type="Pfam" id="PF08787">
    <property type="entry name" value="Alginate_lyase2"/>
    <property type="match status" value="1"/>
</dbReference>
<gene>
    <name evidence="3" type="ORF">R2X38_09590</name>
</gene>
<dbReference type="SUPFAM" id="SSF49899">
    <property type="entry name" value="Concanavalin A-like lectins/glucanases"/>
    <property type="match status" value="1"/>
</dbReference>
<evidence type="ECO:0000313" key="3">
    <source>
        <dbReference type="EMBL" id="MDV5169247.1"/>
    </source>
</evidence>
<accession>A0ABU3ZGQ6</accession>
<reference evidence="3 4" key="1">
    <citation type="submission" date="2023-10" db="EMBL/GenBank/DDBJ databases">
        <title>Marine bacteria isolated from horseshoe crab.</title>
        <authorList>
            <person name="Cheng T.H."/>
        </authorList>
    </citation>
    <scope>NUCLEOTIDE SEQUENCE [LARGE SCALE GENOMIC DNA]</scope>
    <source>
        <strain evidence="3 4">HSC6</strain>
    </source>
</reference>
<dbReference type="EMBL" id="JAWJZI010000003">
    <property type="protein sequence ID" value="MDV5169247.1"/>
    <property type="molecule type" value="Genomic_DNA"/>
</dbReference>
<keyword evidence="3" id="KW-0456">Lyase</keyword>
<organism evidence="3 4">
    <name type="scientific">Photobacterium rosenbergii</name>
    <dbReference type="NCBI Taxonomy" id="294936"/>
    <lineage>
        <taxon>Bacteria</taxon>
        <taxon>Pseudomonadati</taxon>
        <taxon>Pseudomonadota</taxon>
        <taxon>Gammaproteobacteria</taxon>
        <taxon>Vibrionales</taxon>
        <taxon>Vibrionaceae</taxon>
        <taxon>Photobacterium</taxon>
    </lineage>
</organism>
<proteinExistence type="predicted"/>
<dbReference type="InterPro" id="IPR013320">
    <property type="entry name" value="ConA-like_dom_sf"/>
</dbReference>
<sequence length="289" mass="32229">MRKIVLLTLSLIASSSFAATDLQQWTLSVPIDTTGEGRSDNILENQLADGFQISPFFEKSAEGDLIFLAPISGPKTSENTKYTRSELREMLRRGNTKIRTKGVTANNWVFSTAPEADQQAAGGIDGVLEADLSVNHVTTTGEKNQVGRVIIGQIHANDDEPIRLYYRKLPHHNKGSIYFAHEPLSGDEQWYEMIGGKSSSVAEPEDGIELNERFSYRIEVVGNQLSTTIIRNGKPDINKTIDMSKSGYDQGGQYMYFKAGVYNQNSTGLAKDYVKATFYRIDVSHERYQ</sequence>
<feature type="signal peptide" evidence="1">
    <location>
        <begin position="1"/>
        <end position="18"/>
    </location>
</feature>
<protein>
    <submittedName>
        <fullName evidence="3">Polysaccharide lyase family 7 protein</fullName>
    </submittedName>
</protein>
<keyword evidence="1" id="KW-0732">Signal</keyword>
<comment type="caution">
    <text evidence="3">The sequence shown here is derived from an EMBL/GenBank/DDBJ whole genome shotgun (WGS) entry which is preliminary data.</text>
</comment>
<evidence type="ECO:0000313" key="4">
    <source>
        <dbReference type="Proteomes" id="UP001186452"/>
    </source>
</evidence>
<dbReference type="Gene3D" id="2.60.120.200">
    <property type="match status" value="1"/>
</dbReference>